<reference evidence="1" key="1">
    <citation type="submission" date="2022-07" db="EMBL/GenBank/DDBJ databases">
        <title>Phylogenomic reconstructions and comparative analyses of Kickxellomycotina fungi.</title>
        <authorList>
            <person name="Reynolds N.K."/>
            <person name="Stajich J.E."/>
            <person name="Barry K."/>
            <person name="Grigoriev I.V."/>
            <person name="Crous P."/>
            <person name="Smith M.E."/>
        </authorList>
    </citation>
    <scope>NUCLEOTIDE SEQUENCE</scope>
    <source>
        <strain evidence="1">BCRC 34191</strain>
    </source>
</reference>
<sequence length="305" mass="32671">MASRRSPGSGLPWANLGFLYLHNGDIELANKSFSRTQMADPEFVPGWLGQAMIAETLGSAEAIELFETCLLSVSAPKVSNSDILSDMHGGMQHSCRPIADYGYARQVWKMAVERNSRLDGKPLPLQASVAKSGDKPGNAVSKQALSFSEQSRLVLGIYAARRYVAQAGDDGISAGTHLLGMLLEQNGEYESAAEAYLAAYAQGAAEGNGTAAESARMRQWVALAHLGRAQCGAGQFDEATESYSRASDLLSAGVCTQLLAARSGAMQLFYFTLGHSIALFFAQRLEESLGMFEQTLAQSEDVPEL</sequence>
<keyword evidence="2" id="KW-1185">Reference proteome</keyword>
<comment type="caution">
    <text evidence="1">The sequence shown here is derived from an EMBL/GenBank/DDBJ whole genome shotgun (WGS) entry which is preliminary data.</text>
</comment>
<name>A0ACC1JS38_9FUNG</name>
<proteinExistence type="predicted"/>
<dbReference type="EMBL" id="JANBUK010003813">
    <property type="protein sequence ID" value="KAJ2766019.1"/>
    <property type="molecule type" value="Genomic_DNA"/>
</dbReference>
<evidence type="ECO:0000313" key="2">
    <source>
        <dbReference type="Proteomes" id="UP001140066"/>
    </source>
</evidence>
<evidence type="ECO:0000313" key="1">
    <source>
        <dbReference type="EMBL" id="KAJ2766019.1"/>
    </source>
</evidence>
<accession>A0ACC1JS38</accession>
<organism evidence="1 2">
    <name type="scientific">Coemansia linderi</name>
    <dbReference type="NCBI Taxonomy" id="2663919"/>
    <lineage>
        <taxon>Eukaryota</taxon>
        <taxon>Fungi</taxon>
        <taxon>Fungi incertae sedis</taxon>
        <taxon>Zoopagomycota</taxon>
        <taxon>Kickxellomycotina</taxon>
        <taxon>Kickxellomycetes</taxon>
        <taxon>Kickxellales</taxon>
        <taxon>Kickxellaceae</taxon>
        <taxon>Coemansia</taxon>
    </lineage>
</organism>
<gene>
    <name evidence="1" type="primary">SKI3_3</name>
    <name evidence="1" type="ORF">GGI18_006087</name>
</gene>
<feature type="non-terminal residue" evidence="1">
    <location>
        <position position="305"/>
    </location>
</feature>
<dbReference type="Proteomes" id="UP001140066">
    <property type="component" value="Unassembled WGS sequence"/>
</dbReference>
<protein>
    <submittedName>
        <fullName evidence="1">Superkiller protein 3</fullName>
    </submittedName>
</protein>